<dbReference type="Proteomes" id="UP000624041">
    <property type="component" value="Unassembled WGS sequence"/>
</dbReference>
<feature type="domain" description="Fe-containing alcohol dehydrogenase-like C-terminal" evidence="4">
    <location>
        <begin position="171"/>
        <end position="373"/>
    </location>
</feature>
<dbReference type="GO" id="GO:0004022">
    <property type="term" value="F:alcohol dehydrogenase (NAD+) activity"/>
    <property type="evidence" value="ECO:0007669"/>
    <property type="project" value="UniProtKB-ARBA"/>
</dbReference>
<dbReference type="FunFam" id="3.40.50.1970:FF:000003">
    <property type="entry name" value="Alcohol dehydrogenase, iron-containing"/>
    <property type="match status" value="1"/>
</dbReference>
<dbReference type="FunFam" id="1.20.1090.10:FF:000001">
    <property type="entry name" value="Aldehyde-alcohol dehydrogenase"/>
    <property type="match status" value="1"/>
</dbReference>
<evidence type="ECO:0000259" key="3">
    <source>
        <dbReference type="Pfam" id="PF00465"/>
    </source>
</evidence>
<comment type="caution">
    <text evidence="5">The sequence shown here is derived from an EMBL/GenBank/DDBJ whole genome shotgun (WGS) entry which is preliminary data.</text>
</comment>
<dbReference type="GO" id="GO:0046872">
    <property type="term" value="F:metal ion binding"/>
    <property type="evidence" value="ECO:0007669"/>
    <property type="project" value="InterPro"/>
</dbReference>
<organism evidence="5 6">
    <name type="scientific">Oceanobacillus indicireducens</name>
    <dbReference type="NCBI Taxonomy" id="1004261"/>
    <lineage>
        <taxon>Bacteria</taxon>
        <taxon>Bacillati</taxon>
        <taxon>Bacillota</taxon>
        <taxon>Bacilli</taxon>
        <taxon>Bacillales</taxon>
        <taxon>Bacillaceae</taxon>
        <taxon>Oceanobacillus</taxon>
    </lineage>
</organism>
<dbReference type="InterPro" id="IPR056798">
    <property type="entry name" value="ADH_Fe_C"/>
</dbReference>
<dbReference type="Gene3D" id="3.40.50.1970">
    <property type="match status" value="1"/>
</dbReference>
<keyword evidence="2" id="KW-0560">Oxidoreductase</keyword>
<protein>
    <submittedName>
        <fullName evidence="5">Alcohol dehydrogenase</fullName>
    </submittedName>
</protein>
<evidence type="ECO:0000256" key="2">
    <source>
        <dbReference type="ARBA" id="ARBA00023002"/>
    </source>
</evidence>
<feature type="domain" description="Alcohol dehydrogenase iron-type/glycerol dehydrogenase GldA" evidence="3">
    <location>
        <begin position="10"/>
        <end position="160"/>
    </location>
</feature>
<reference evidence="5" key="2">
    <citation type="submission" date="2020-09" db="EMBL/GenBank/DDBJ databases">
        <authorList>
            <person name="Sun Q."/>
            <person name="Ohkuma M."/>
        </authorList>
    </citation>
    <scope>NUCLEOTIDE SEQUENCE</scope>
    <source>
        <strain evidence="5">JCM 17251</strain>
    </source>
</reference>
<dbReference type="Pfam" id="PF25137">
    <property type="entry name" value="ADH_Fe_C"/>
    <property type="match status" value="1"/>
</dbReference>
<dbReference type="EMBL" id="BMOS01000010">
    <property type="protein sequence ID" value="GGN57248.1"/>
    <property type="molecule type" value="Genomic_DNA"/>
</dbReference>
<dbReference type="Gene3D" id="1.20.1090.10">
    <property type="entry name" value="Dehydroquinate synthase-like - alpha domain"/>
    <property type="match status" value="1"/>
</dbReference>
<keyword evidence="6" id="KW-1185">Reference proteome</keyword>
<dbReference type="PANTHER" id="PTHR11496:SF83">
    <property type="entry name" value="HYDROXYACID-OXOACID TRANSHYDROGENASE, MITOCHONDRIAL"/>
    <property type="match status" value="1"/>
</dbReference>
<sequence>MEKIQLHTVIYSGKNALDRLKSFNDKRVFIVADPFIIESNIIEEIKSRLKVGQNEWKVFSDIVPDPPVENVVAGVQEIAAFKPDLVVTIGGGSAIDAAKAMKEFASKIYNYEKLPLIAVPTTSGTGSEVTSFSIITDSSKGVKYPLVADSLLPEEAILDTELVQSVPKTITADTGMDALTHAIEAYVATNANEFSDALAEKAIRLIFDYLPEAYHDGNNAIAREKMHQASTMAGIAFNAAGLGINHSIAHACGAKFHIPHGRLNAILLPEVILYNAGLEGYLNTDLNPAADKYAYLAQMLRLPATNSAIGTRSLIKSIEKLRSGLGMPADFKGYDIEYTEAVKVDIARSALQDSCTNTNPIQPKNEDIVAILANLR</sequence>
<comment type="similarity">
    <text evidence="1">Belongs to the iron-containing alcohol dehydrogenase family.</text>
</comment>
<evidence type="ECO:0000259" key="4">
    <source>
        <dbReference type="Pfam" id="PF25137"/>
    </source>
</evidence>
<dbReference type="InterPro" id="IPR001670">
    <property type="entry name" value="ADH_Fe/GldA"/>
</dbReference>
<name>A0A917XYJ9_9BACI</name>
<dbReference type="InterPro" id="IPR018211">
    <property type="entry name" value="ADH_Fe_CS"/>
</dbReference>
<dbReference type="RefSeq" id="WP_188856883.1">
    <property type="nucleotide sequence ID" value="NZ_BMOS01000010.1"/>
</dbReference>
<dbReference type="SUPFAM" id="SSF56796">
    <property type="entry name" value="Dehydroquinate synthase-like"/>
    <property type="match status" value="1"/>
</dbReference>
<dbReference type="PANTHER" id="PTHR11496">
    <property type="entry name" value="ALCOHOL DEHYDROGENASE"/>
    <property type="match status" value="1"/>
</dbReference>
<gene>
    <name evidence="5" type="primary">pduQ</name>
    <name evidence="5" type="ORF">GCM10007971_18040</name>
</gene>
<proteinExistence type="inferred from homology"/>
<dbReference type="PROSITE" id="PS00913">
    <property type="entry name" value="ADH_IRON_1"/>
    <property type="match status" value="1"/>
</dbReference>
<dbReference type="AlphaFoldDB" id="A0A917XYJ9"/>
<accession>A0A917XYJ9</accession>
<dbReference type="Pfam" id="PF00465">
    <property type="entry name" value="Fe-ADH"/>
    <property type="match status" value="1"/>
</dbReference>
<reference evidence="5" key="1">
    <citation type="journal article" date="2014" name="Int. J. Syst. Evol. Microbiol.">
        <title>Complete genome sequence of Corynebacterium casei LMG S-19264T (=DSM 44701T), isolated from a smear-ripened cheese.</title>
        <authorList>
            <consortium name="US DOE Joint Genome Institute (JGI-PGF)"/>
            <person name="Walter F."/>
            <person name="Albersmeier A."/>
            <person name="Kalinowski J."/>
            <person name="Ruckert C."/>
        </authorList>
    </citation>
    <scope>NUCLEOTIDE SEQUENCE</scope>
    <source>
        <strain evidence="5">JCM 17251</strain>
    </source>
</reference>
<dbReference type="InterPro" id="IPR039697">
    <property type="entry name" value="Alcohol_dehydrogenase_Fe"/>
</dbReference>
<evidence type="ECO:0000313" key="5">
    <source>
        <dbReference type="EMBL" id="GGN57248.1"/>
    </source>
</evidence>
<evidence type="ECO:0000313" key="6">
    <source>
        <dbReference type="Proteomes" id="UP000624041"/>
    </source>
</evidence>
<evidence type="ECO:0000256" key="1">
    <source>
        <dbReference type="ARBA" id="ARBA00007358"/>
    </source>
</evidence>
<dbReference type="CDD" id="cd08180">
    <property type="entry name" value="PDD"/>
    <property type="match status" value="1"/>
</dbReference>